<feature type="transmembrane region" description="Helical" evidence="2">
    <location>
        <begin position="112"/>
        <end position="130"/>
    </location>
</feature>
<accession>A0A8H4KEF8</accession>
<keyword evidence="4" id="KW-1185">Reference proteome</keyword>
<evidence type="ECO:0000256" key="2">
    <source>
        <dbReference type="SAM" id="Phobius"/>
    </source>
</evidence>
<dbReference type="Pfam" id="PF11915">
    <property type="entry name" value="DUF3433"/>
    <property type="match status" value="1"/>
</dbReference>
<keyword evidence="2" id="KW-0812">Transmembrane</keyword>
<keyword evidence="2" id="KW-0472">Membrane</keyword>
<evidence type="ECO:0000313" key="4">
    <source>
        <dbReference type="Proteomes" id="UP000605986"/>
    </source>
</evidence>
<feature type="transmembrane region" description="Helical" evidence="2">
    <location>
        <begin position="960"/>
        <end position="981"/>
    </location>
</feature>
<dbReference type="AlphaFoldDB" id="A0A8H4KEF8"/>
<comment type="caution">
    <text evidence="3">The sequence shown here is derived from an EMBL/GenBank/DDBJ whole genome shotgun (WGS) entry which is preliminary data.</text>
</comment>
<feature type="transmembrane region" description="Helical" evidence="2">
    <location>
        <begin position="62"/>
        <end position="83"/>
    </location>
</feature>
<dbReference type="PANTHER" id="PTHR37544">
    <property type="entry name" value="SPRAY-RELATED"/>
    <property type="match status" value="1"/>
</dbReference>
<dbReference type="InterPro" id="IPR021840">
    <property type="entry name" value="DUF3433"/>
</dbReference>
<evidence type="ECO:0000256" key="1">
    <source>
        <dbReference type="SAM" id="MobiDB-lite"/>
    </source>
</evidence>
<dbReference type="Proteomes" id="UP000605986">
    <property type="component" value="Unassembled WGS sequence"/>
</dbReference>
<keyword evidence="2" id="KW-1133">Transmembrane helix</keyword>
<feature type="transmembrane region" description="Helical" evidence="2">
    <location>
        <begin position="663"/>
        <end position="686"/>
    </location>
</feature>
<reference evidence="3" key="1">
    <citation type="submission" date="2020-01" db="EMBL/GenBank/DDBJ databases">
        <title>Identification and distribution of gene clusters putatively required for synthesis of sphingolipid metabolism inhibitors in phylogenetically diverse species of the filamentous fungus Fusarium.</title>
        <authorList>
            <person name="Kim H.-S."/>
            <person name="Busman M."/>
            <person name="Brown D.W."/>
            <person name="Divon H."/>
            <person name="Uhlig S."/>
            <person name="Proctor R.H."/>
        </authorList>
    </citation>
    <scope>NUCLEOTIDE SEQUENCE</scope>
    <source>
        <strain evidence="3">NRRL 53441</strain>
    </source>
</reference>
<dbReference type="EMBL" id="JAADJG010000272">
    <property type="protein sequence ID" value="KAF4449785.1"/>
    <property type="molecule type" value="Genomic_DNA"/>
</dbReference>
<gene>
    <name evidence="3" type="ORF">F53441_6980</name>
</gene>
<organism evidence="3 4">
    <name type="scientific">Fusarium austroafricanum</name>
    <dbReference type="NCBI Taxonomy" id="2364996"/>
    <lineage>
        <taxon>Eukaryota</taxon>
        <taxon>Fungi</taxon>
        <taxon>Dikarya</taxon>
        <taxon>Ascomycota</taxon>
        <taxon>Pezizomycotina</taxon>
        <taxon>Sordariomycetes</taxon>
        <taxon>Hypocreomycetidae</taxon>
        <taxon>Hypocreales</taxon>
        <taxon>Nectriaceae</taxon>
        <taxon>Fusarium</taxon>
        <taxon>Fusarium concolor species complex</taxon>
    </lineage>
</organism>
<sequence length="1083" mass="121855">MSSWERAALRLQSNVAAHSTPGSLHKNLPPLPKRNAKARATTGVKEVSAGDESSSTKGWKPLSLSAPILFAVIALTILLTIAVETLAQHSASQGGLALSPTLDDLPTYAKLSYLYVPTIIAVLYSMSALLSTNIIKQTDAATIEIRSQLAPVSKHESILDPEFLNTGYAVSWLDQPFPVFTTAKYALLPFYTQNNTAPPKVESNITAVTTKLSTELNCWPAERSPDGPKEKLSFFFHNGQGCKTSVNFASTQTRMNMLYIGYYTSPYSDYCLGNPNCPRTPNSTHQFLAVWSKTFPVPGEKLPVVNTTALFCQTQYYQQQVLVRIKSSDLQPDGNFVQPLSPRKILTEDKFNSTAFEFMLANGMPETPINKDFPFNSVVEQHPKLNYTHFSLPVSNMVGFALAGKDLPSEDYSDPKLLQEVYNNAHQYLFSLAINKLLQNETNFANRTAITEYHLSGVVAPSNLSVNPSSISRYMDLFRNSPDILCSFVAKDNADDKSLRKVYQDVTFKLHKSNNQSFSTLGMEQVTNEESEASDQENKPQKGHYEPIKPLILRRWSGLLFVIVLMGTMTFLSYLKEQERRLNGLHRPSENFEVLQILEKYIPTIFATLIEPIWVLLNRLLCVLQPFKDLWEGKSKRSHSLDATYTSIPPQLVLWRAAKSKHFVLVLVCMMALLANLLAVALGSLFNEEPVIAAYPQDAVPLFAPKFDNHSAFTFDSDLSQNIITSGQYKDHMYVALANMSSGTKLPVWVSTEYFFQPYQLDGFAKRYNLITQGFGVKANCTPITPFEVPVFKNEPQLVISADGKYCTQSSTLQHAGFQMREKALYGSHGMSSIEYGDFATPEYSHAPYYPDSKVHTDLVIDVNDRWWNMIISNWHNDTVIQDWMNYFIMLKKKGSRAAIDPDIPIPDPVSLLPLVEDIYSRIFAIFLGLNEQIFDHSDTTNTTTVTRYIKETRIFMEDASFIITMIVLALNAVVASIFYIRSVAFVLPRMPNTIGSVLAYVAPSRLINHENHCLPGQNDRSFSFGRYLGVDGNVYLGIEVDPHVVRIDPTSLRGKRHFYERIWTRMMSHDDKHTSVRSGTWV</sequence>
<feature type="transmembrane region" description="Helical" evidence="2">
    <location>
        <begin position="601"/>
        <end position="621"/>
    </location>
</feature>
<protein>
    <submittedName>
        <fullName evidence="3">Uncharacterized protein</fullName>
    </submittedName>
</protein>
<evidence type="ECO:0000313" key="3">
    <source>
        <dbReference type="EMBL" id="KAF4449785.1"/>
    </source>
</evidence>
<name>A0A8H4KEF8_9HYPO</name>
<proteinExistence type="predicted"/>
<dbReference type="PANTHER" id="PTHR37544:SF3">
    <property type="entry name" value="SPRAY"/>
    <property type="match status" value="1"/>
</dbReference>
<feature type="region of interest" description="Disordered" evidence="1">
    <location>
        <begin position="17"/>
        <end position="54"/>
    </location>
</feature>
<feature type="transmembrane region" description="Helical" evidence="2">
    <location>
        <begin position="556"/>
        <end position="575"/>
    </location>
</feature>
<dbReference type="OrthoDB" id="3248909at2759"/>